<feature type="compositionally biased region" description="Basic and acidic residues" evidence="5">
    <location>
        <begin position="752"/>
        <end position="761"/>
    </location>
</feature>
<keyword evidence="8" id="KW-1185">Reference proteome</keyword>
<comment type="caution">
    <text evidence="7">The sequence shown here is derived from an EMBL/GenBank/DDBJ whole genome shotgun (WGS) entry which is preliminary data.</text>
</comment>
<dbReference type="CDD" id="cd00077">
    <property type="entry name" value="HDc"/>
    <property type="match status" value="1"/>
</dbReference>
<reference evidence="7 8" key="1">
    <citation type="submission" date="2022-05" db="EMBL/GenBank/DDBJ databases">
        <authorList>
            <consortium name="Genoscope - CEA"/>
            <person name="William W."/>
        </authorList>
    </citation>
    <scope>NUCLEOTIDE SEQUENCE [LARGE SCALE GENOMIC DNA]</scope>
</reference>
<feature type="region of interest" description="Disordered" evidence="5">
    <location>
        <begin position="709"/>
        <end position="822"/>
    </location>
</feature>
<keyword evidence="3" id="KW-0114">cAMP</keyword>
<name>A0ABN8P6A6_9CNID</name>
<feature type="compositionally biased region" description="Acidic residues" evidence="5">
    <location>
        <begin position="807"/>
        <end position="822"/>
    </location>
</feature>
<accession>A0ABN8P6A6</accession>
<dbReference type="Pfam" id="PF00233">
    <property type="entry name" value="PDEase_I"/>
    <property type="match status" value="1"/>
</dbReference>
<comment type="cofactor">
    <cofactor evidence="4">
        <name>a divalent metal cation</name>
        <dbReference type="ChEBI" id="CHEBI:60240"/>
    </cofactor>
    <text evidence="4">Binds 2 divalent metal cations per subunit. Site 1 may preferentially bind zinc ions, while site 2 has a preference for magnesium and/or manganese ions.</text>
</comment>
<evidence type="ECO:0000313" key="8">
    <source>
        <dbReference type="Proteomes" id="UP001159405"/>
    </source>
</evidence>
<dbReference type="PROSITE" id="PS00126">
    <property type="entry name" value="PDEASE_I_1"/>
    <property type="match status" value="1"/>
</dbReference>
<evidence type="ECO:0000256" key="5">
    <source>
        <dbReference type="SAM" id="MobiDB-lite"/>
    </source>
</evidence>
<feature type="compositionally biased region" description="Basic and acidic residues" evidence="5">
    <location>
        <begin position="712"/>
        <end position="740"/>
    </location>
</feature>
<dbReference type="EC" id="3.1.4.-" evidence="4"/>
<proteinExistence type="inferred from homology"/>
<dbReference type="Proteomes" id="UP001159405">
    <property type="component" value="Unassembled WGS sequence"/>
</dbReference>
<dbReference type="Pfam" id="PF18100">
    <property type="entry name" value="PDE4_UCR"/>
    <property type="match status" value="1"/>
</dbReference>
<keyword evidence="1 4" id="KW-0479">Metal-binding</keyword>
<dbReference type="InterPro" id="IPR002073">
    <property type="entry name" value="PDEase_catalytic_dom"/>
</dbReference>
<evidence type="ECO:0000313" key="7">
    <source>
        <dbReference type="EMBL" id="CAH3134950.1"/>
    </source>
</evidence>
<dbReference type="EMBL" id="CALNXK010000055">
    <property type="protein sequence ID" value="CAH3134950.1"/>
    <property type="molecule type" value="Genomic_DNA"/>
</dbReference>
<gene>
    <name evidence="7" type="ORF">PLOB_00037683</name>
</gene>
<feature type="region of interest" description="Disordered" evidence="5">
    <location>
        <begin position="117"/>
        <end position="161"/>
    </location>
</feature>
<keyword evidence="2 4" id="KW-0378">Hydrolase</keyword>
<organism evidence="7 8">
    <name type="scientific">Porites lobata</name>
    <dbReference type="NCBI Taxonomy" id="104759"/>
    <lineage>
        <taxon>Eukaryota</taxon>
        <taxon>Metazoa</taxon>
        <taxon>Cnidaria</taxon>
        <taxon>Anthozoa</taxon>
        <taxon>Hexacorallia</taxon>
        <taxon>Scleractinia</taxon>
        <taxon>Fungiina</taxon>
        <taxon>Poritidae</taxon>
        <taxon>Porites</taxon>
    </lineage>
</organism>
<dbReference type="PRINTS" id="PR00387">
    <property type="entry name" value="PDIESTERASE1"/>
</dbReference>
<dbReference type="InterPro" id="IPR023088">
    <property type="entry name" value="PDEase"/>
</dbReference>
<evidence type="ECO:0000256" key="4">
    <source>
        <dbReference type="RuleBase" id="RU363067"/>
    </source>
</evidence>
<evidence type="ECO:0000256" key="2">
    <source>
        <dbReference type="ARBA" id="ARBA00022801"/>
    </source>
</evidence>
<dbReference type="InterPro" id="IPR040844">
    <property type="entry name" value="PDE4_UCR"/>
</dbReference>
<sequence length="822" mass="93429">MIAKLFLFWLSLAKFSFEQLFTHFDLYDAVHILLLGAIGVCLKIFERQQWIGSKKVRSSMRSPTSPGTKKRGSVSFAAGTKFYPIQSYTPVNWTLLRNVSAMSETWKAQRSSLKISLTTDDGEEVSESEGKGSFPRKRERSKYSSQGEDSVERSDGDRLTLQVPTQRRESFLYKSDSEFELASKCVTSRHHSFSEGTRVEELVTPFAQILSSLRNVRNNFMSLTNAKKEKRRGSVGSHILRNNNLAQEIQNGSGLSGSGSLSIPRDDSYQKLANNTLDELDWVLYQLETLQTHTSVSEMASNKFKRLLNRELKDFSESNQSGNQVSAWVYNTFTDKQLEVDAVAGTKCKREGIRARSRSMVNGVRKLTRLHSFSGSVPRFGVEVSNEGELAKILEEINKWTFDVFKLHDITQGHPLLAVTYTILQARDLLKIFKIKPTTFINYMSSVESHYLKDVPFHNCTHAADVTQTSHVLLSAQAFESVFTDLEVLAAILASAVHDVDHPGVNNHFLVATNSEMALMYNDESVLENHHLAVAFQLLQHEDCDILENLSKKERQTVRRMIIEMVLATDNAKHMSLLASLKTMVESKKVAGSGVLCLDNGTDRMQVLKCLVHCADLSNPAKPLPMYRKWVDRLMEEFFRQGDRERDIDGMEISPMMDRHNASIEKSQVVFIDFVIQPLWETWGDLVHPDATEILERIEDNRYWYNAQVPKNEQERKPGEQSSTGREKRVSWQGTRKEAIDQSEPETSDDDSERRMQKLREVAASSVKTADLSKYASSSRSCEADDEFDDEEEKGRGEEPDPSTQQIEEEDEVDEEEDKDQS</sequence>
<dbReference type="InterPro" id="IPR003607">
    <property type="entry name" value="HD/PDEase_dom"/>
</dbReference>
<dbReference type="Gene3D" id="1.10.1300.10">
    <property type="entry name" value="3'5'-cyclic nucleotide phosphodiesterase, catalytic domain"/>
    <property type="match status" value="1"/>
</dbReference>
<feature type="compositionally biased region" description="Acidic residues" evidence="5">
    <location>
        <begin position="741"/>
        <end position="751"/>
    </location>
</feature>
<evidence type="ECO:0000256" key="3">
    <source>
        <dbReference type="ARBA" id="ARBA00023149"/>
    </source>
</evidence>
<feature type="domain" description="PDEase" evidence="6">
    <location>
        <begin position="382"/>
        <end position="712"/>
    </location>
</feature>
<dbReference type="PROSITE" id="PS51845">
    <property type="entry name" value="PDEASE_I_2"/>
    <property type="match status" value="1"/>
</dbReference>
<dbReference type="SUPFAM" id="SSF109604">
    <property type="entry name" value="HD-domain/PDEase-like"/>
    <property type="match status" value="1"/>
</dbReference>
<evidence type="ECO:0000256" key="1">
    <source>
        <dbReference type="ARBA" id="ARBA00022723"/>
    </source>
</evidence>
<dbReference type="SMART" id="SM00471">
    <property type="entry name" value="HDc"/>
    <property type="match status" value="1"/>
</dbReference>
<protein>
    <recommendedName>
        <fullName evidence="4">Phosphodiesterase</fullName>
        <ecNumber evidence="4">3.1.4.-</ecNumber>
    </recommendedName>
</protein>
<dbReference type="InterPro" id="IPR036971">
    <property type="entry name" value="PDEase_catalytic_dom_sf"/>
</dbReference>
<evidence type="ECO:0000259" key="6">
    <source>
        <dbReference type="PROSITE" id="PS51845"/>
    </source>
</evidence>
<dbReference type="PANTHER" id="PTHR11347">
    <property type="entry name" value="CYCLIC NUCLEOTIDE PHOSPHODIESTERASE"/>
    <property type="match status" value="1"/>
</dbReference>
<comment type="similarity">
    <text evidence="4">Belongs to the cyclic nucleotide phosphodiesterase family.</text>
</comment>
<dbReference type="InterPro" id="IPR023174">
    <property type="entry name" value="PDEase_CS"/>
</dbReference>